<dbReference type="Proteomes" id="UP000434223">
    <property type="component" value="Unassembled WGS sequence"/>
</dbReference>
<evidence type="ECO:0000313" key="4">
    <source>
        <dbReference type="Proteomes" id="UP000434223"/>
    </source>
</evidence>
<protein>
    <submittedName>
        <fullName evidence="3">PRD domain-containing protein</fullName>
    </submittedName>
</protein>
<evidence type="ECO:0000259" key="1">
    <source>
        <dbReference type="PROSITE" id="PS51372"/>
    </source>
</evidence>
<proteinExistence type="predicted"/>
<evidence type="ECO:0000313" key="5">
    <source>
        <dbReference type="Proteomes" id="UP001055091"/>
    </source>
</evidence>
<dbReference type="Proteomes" id="UP001055091">
    <property type="component" value="Unassembled WGS sequence"/>
</dbReference>
<dbReference type="InterPro" id="IPR036634">
    <property type="entry name" value="PRD_sf"/>
</dbReference>
<dbReference type="SUPFAM" id="SSF63520">
    <property type="entry name" value="PTS-regulatory domain, PRD"/>
    <property type="match status" value="1"/>
</dbReference>
<sequence>MNLEEALNQRLEILLNSGVISQRISDYCKTAVKLLIKQKPEADGDRAAMFITHLAMAGQRILEGKEEKPLDGQILESVKQEPAYSRALDFLTYMLNQTDLEFPDTEKDFLTVHLCNLFMP</sequence>
<dbReference type="EMBL" id="BQNJ01000001">
    <property type="protein sequence ID" value="GKG98425.1"/>
    <property type="molecule type" value="Genomic_DNA"/>
</dbReference>
<dbReference type="Pfam" id="PF00874">
    <property type="entry name" value="PRD"/>
    <property type="match status" value="1"/>
</dbReference>
<reference evidence="3 4" key="1">
    <citation type="submission" date="2019-09" db="EMBL/GenBank/DDBJ databases">
        <title>Draft genome sequencing of Hungatella hathewayi 123Y-2.</title>
        <authorList>
            <person name="Lv Q."/>
            <person name="Li S."/>
        </authorList>
    </citation>
    <scope>NUCLEOTIDE SEQUENCE [LARGE SCALE GENOMIC DNA]</scope>
    <source>
        <strain evidence="3 4">123Y-2</strain>
    </source>
</reference>
<dbReference type="InterPro" id="IPR011608">
    <property type="entry name" value="PRD"/>
</dbReference>
<dbReference type="GO" id="GO:0006355">
    <property type="term" value="P:regulation of DNA-templated transcription"/>
    <property type="evidence" value="ECO:0007669"/>
    <property type="project" value="InterPro"/>
</dbReference>
<organism evidence="2 5">
    <name type="scientific">Hungatella hathewayi</name>
    <dbReference type="NCBI Taxonomy" id="154046"/>
    <lineage>
        <taxon>Bacteria</taxon>
        <taxon>Bacillati</taxon>
        <taxon>Bacillota</taxon>
        <taxon>Clostridia</taxon>
        <taxon>Lachnospirales</taxon>
        <taxon>Lachnospiraceae</taxon>
        <taxon>Hungatella</taxon>
    </lineage>
</organism>
<feature type="domain" description="PRD" evidence="1">
    <location>
        <begin position="19"/>
        <end position="120"/>
    </location>
</feature>
<dbReference type="Gene3D" id="1.10.1790.10">
    <property type="entry name" value="PRD domain"/>
    <property type="match status" value="1"/>
</dbReference>
<dbReference type="RefSeq" id="WP_055650688.1">
    <property type="nucleotide sequence ID" value="NZ_BQNJ01000001.1"/>
</dbReference>
<dbReference type="EMBL" id="WNME01000016">
    <property type="protein sequence ID" value="MUB65601.1"/>
    <property type="molecule type" value="Genomic_DNA"/>
</dbReference>
<evidence type="ECO:0000313" key="2">
    <source>
        <dbReference type="EMBL" id="GKG98425.1"/>
    </source>
</evidence>
<dbReference type="AlphaFoldDB" id="A0A174UKD1"/>
<name>A0A174UKD1_9FIRM</name>
<accession>A0A174UKD1</accession>
<gene>
    <name evidence="2" type="ORF">CE91St55_04070</name>
    <name evidence="3" type="ORF">GNE07_21490</name>
</gene>
<dbReference type="OrthoDB" id="9813552at2"/>
<dbReference type="PROSITE" id="PS51372">
    <property type="entry name" value="PRD_2"/>
    <property type="match status" value="1"/>
</dbReference>
<comment type="caution">
    <text evidence="2">The sequence shown here is derived from an EMBL/GenBank/DDBJ whole genome shotgun (WGS) entry which is preliminary data.</text>
</comment>
<evidence type="ECO:0000313" key="3">
    <source>
        <dbReference type="EMBL" id="MUB65601.1"/>
    </source>
</evidence>
<reference evidence="2" key="2">
    <citation type="submission" date="2022-01" db="EMBL/GenBank/DDBJ databases">
        <title>Novel bile acid biosynthetic pathways are enriched in the microbiome of centenarians.</title>
        <authorList>
            <person name="Sato Y."/>
            <person name="Atarashi K."/>
            <person name="Plichta R.D."/>
            <person name="Arai Y."/>
            <person name="Sasajima S."/>
            <person name="Kearney M.S."/>
            <person name="Suda W."/>
            <person name="Takeshita K."/>
            <person name="Sasaki T."/>
            <person name="Okamoto S."/>
            <person name="Skelly N.A."/>
            <person name="Okamura Y."/>
            <person name="Vlamakis H."/>
            <person name="Li Y."/>
            <person name="Tanoue T."/>
            <person name="Takei H."/>
            <person name="Nittono H."/>
            <person name="Narushima S."/>
            <person name="Irie J."/>
            <person name="Itoh H."/>
            <person name="Moriya K."/>
            <person name="Sugiura Y."/>
            <person name="Suematsu M."/>
            <person name="Moritoki N."/>
            <person name="Shibata S."/>
            <person name="Littman R.D."/>
            <person name="Fischbach A.M."/>
            <person name="Uwamino Y."/>
            <person name="Inoue T."/>
            <person name="Honda A."/>
            <person name="Hattori M."/>
            <person name="Murai T."/>
            <person name="Xavier J.R."/>
            <person name="Hirose N."/>
            <person name="Honda K."/>
        </authorList>
    </citation>
    <scope>NUCLEOTIDE SEQUENCE</scope>
    <source>
        <strain evidence="2">CE91-St55</strain>
    </source>
</reference>